<dbReference type="PANTHER" id="PTHR11921:SF41">
    <property type="entry name" value="SUCCINATE DEHYDROGENASE"/>
    <property type="match status" value="1"/>
</dbReference>
<keyword evidence="11" id="KW-0411">Iron-sulfur</keyword>
<evidence type="ECO:0000256" key="4">
    <source>
        <dbReference type="ARBA" id="ARBA00012792"/>
    </source>
</evidence>
<keyword evidence="9" id="KW-0560">Oxidoreductase</keyword>
<evidence type="ECO:0000256" key="6">
    <source>
        <dbReference type="ARBA" id="ARBA00022532"/>
    </source>
</evidence>
<proteinExistence type="inferred from homology"/>
<dbReference type="InterPro" id="IPR017900">
    <property type="entry name" value="4Fe4S_Fe_S_CS"/>
</dbReference>
<evidence type="ECO:0000256" key="7">
    <source>
        <dbReference type="ARBA" id="ARBA00022714"/>
    </source>
</evidence>
<dbReference type="PROSITE" id="PS00198">
    <property type="entry name" value="4FE4S_FER_1"/>
    <property type="match status" value="1"/>
</dbReference>
<keyword evidence="5" id="KW-0004">4Fe-4S</keyword>
<dbReference type="GO" id="GO:0051539">
    <property type="term" value="F:4 iron, 4 sulfur cluster binding"/>
    <property type="evidence" value="ECO:0007669"/>
    <property type="project" value="UniProtKB-KW"/>
</dbReference>
<name>A0A2H0LL72_9BACT</name>
<dbReference type="SUPFAM" id="SSF46548">
    <property type="entry name" value="alpha-helical ferredoxin"/>
    <property type="match status" value="1"/>
</dbReference>
<dbReference type="GO" id="GO:0046872">
    <property type="term" value="F:metal ion binding"/>
    <property type="evidence" value="ECO:0007669"/>
    <property type="project" value="UniProtKB-KW"/>
</dbReference>
<dbReference type="Proteomes" id="UP000230859">
    <property type="component" value="Unassembled WGS sequence"/>
</dbReference>
<dbReference type="InterPro" id="IPR009051">
    <property type="entry name" value="Helical_ferredxn"/>
</dbReference>
<dbReference type="InterPro" id="IPR050573">
    <property type="entry name" value="SDH/FRD_Iron-Sulfur"/>
</dbReference>
<dbReference type="Pfam" id="PF13237">
    <property type="entry name" value="Fer4_10"/>
    <property type="match status" value="1"/>
</dbReference>
<dbReference type="Gene3D" id="3.10.20.30">
    <property type="match status" value="1"/>
</dbReference>
<comment type="cofactor">
    <cofactor evidence="2">
        <name>[4Fe-4S] cluster</name>
        <dbReference type="ChEBI" id="CHEBI:49883"/>
    </cofactor>
</comment>
<dbReference type="NCBIfam" id="NF005746">
    <property type="entry name" value="PRK07570.1"/>
    <property type="match status" value="1"/>
</dbReference>
<evidence type="ECO:0000256" key="8">
    <source>
        <dbReference type="ARBA" id="ARBA00022723"/>
    </source>
</evidence>
<dbReference type="Gene3D" id="1.10.1060.10">
    <property type="entry name" value="Alpha-helical ferredoxin"/>
    <property type="match status" value="1"/>
</dbReference>
<dbReference type="InterPro" id="IPR025192">
    <property type="entry name" value="Succ_DH/fum_Rdtase_N"/>
</dbReference>
<dbReference type="Pfam" id="PF13085">
    <property type="entry name" value="Fer2_3"/>
    <property type="match status" value="1"/>
</dbReference>
<keyword evidence="6" id="KW-0816">Tricarboxylic acid cycle</keyword>
<dbReference type="EMBL" id="PCVY01000074">
    <property type="protein sequence ID" value="PIQ85163.1"/>
    <property type="molecule type" value="Genomic_DNA"/>
</dbReference>
<feature type="domain" description="4Fe-4S ferredoxin-type" evidence="14">
    <location>
        <begin position="150"/>
        <end position="180"/>
    </location>
</feature>
<dbReference type="GO" id="GO:0008177">
    <property type="term" value="F:succinate dehydrogenase (quinone) activity"/>
    <property type="evidence" value="ECO:0007669"/>
    <property type="project" value="UniProtKB-EC"/>
</dbReference>
<dbReference type="PROSITE" id="PS51379">
    <property type="entry name" value="4FE4S_FER_2"/>
    <property type="match status" value="1"/>
</dbReference>
<evidence type="ECO:0000256" key="9">
    <source>
        <dbReference type="ARBA" id="ARBA00023002"/>
    </source>
</evidence>
<evidence type="ECO:0000256" key="12">
    <source>
        <dbReference type="ARBA" id="ARBA00023291"/>
    </source>
</evidence>
<dbReference type="PROSITE" id="PS00197">
    <property type="entry name" value="2FE2S_FER_1"/>
    <property type="match status" value="1"/>
</dbReference>
<dbReference type="InterPro" id="IPR017896">
    <property type="entry name" value="4Fe4S_Fe-S-bd"/>
</dbReference>
<dbReference type="GO" id="GO:0022904">
    <property type="term" value="P:respiratory electron transport chain"/>
    <property type="evidence" value="ECO:0007669"/>
    <property type="project" value="TreeGrafter"/>
</dbReference>
<dbReference type="InterPro" id="IPR006058">
    <property type="entry name" value="2Fe2S_fd_BS"/>
</dbReference>
<keyword evidence="7" id="KW-0001">2Fe-2S</keyword>
<evidence type="ECO:0000256" key="5">
    <source>
        <dbReference type="ARBA" id="ARBA00022485"/>
    </source>
</evidence>
<sequence>MKFTLYVWRQKNQKDKGKIEKYQAENITSDMSFLEMLDVVNEDLIQKGIEPIAFDHDCREGICGTCSLTINGIPHGPDKGTTVCQLHMRRFQDGDVIYIEPWRAKAFPVVKDLIVDRSAFDRIIQAGGYVSVSTGGAPDGNTLLVPKDDAEEAMDAAACIGCGACVAACPNASAMLFVAAKVSHLGKLPQGRAEQKQRVLSMVQAMDGEGFGNCTNHFECMKACPKNIHVKFIAKLNREYLKTSILSEKS</sequence>
<gene>
    <name evidence="15" type="ORF">COV74_09995</name>
</gene>
<evidence type="ECO:0000256" key="11">
    <source>
        <dbReference type="ARBA" id="ARBA00023014"/>
    </source>
</evidence>
<dbReference type="InterPro" id="IPR036010">
    <property type="entry name" value="2Fe-2S_ferredoxin-like_sf"/>
</dbReference>
<evidence type="ECO:0000256" key="1">
    <source>
        <dbReference type="ARBA" id="ARBA00001927"/>
    </source>
</evidence>
<dbReference type="SUPFAM" id="SSF54292">
    <property type="entry name" value="2Fe-2S ferredoxin-like"/>
    <property type="match status" value="1"/>
</dbReference>
<evidence type="ECO:0000313" key="16">
    <source>
        <dbReference type="Proteomes" id="UP000230859"/>
    </source>
</evidence>
<dbReference type="NCBIfam" id="TIGR00384">
    <property type="entry name" value="dhsB"/>
    <property type="match status" value="1"/>
</dbReference>
<evidence type="ECO:0000259" key="14">
    <source>
        <dbReference type="PROSITE" id="PS51379"/>
    </source>
</evidence>
<dbReference type="InterPro" id="IPR004489">
    <property type="entry name" value="Succ_DH/fum_Rdtase_Fe-S"/>
</dbReference>
<comment type="cofactor">
    <cofactor evidence="1">
        <name>[3Fe-4S] cluster</name>
        <dbReference type="ChEBI" id="CHEBI:21137"/>
    </cofactor>
</comment>
<dbReference type="GO" id="GO:0009055">
    <property type="term" value="F:electron transfer activity"/>
    <property type="evidence" value="ECO:0007669"/>
    <property type="project" value="InterPro"/>
</dbReference>
<keyword evidence="8" id="KW-0479">Metal-binding</keyword>
<keyword evidence="10" id="KW-0408">Iron</keyword>
<evidence type="ECO:0000256" key="3">
    <source>
        <dbReference type="ARBA" id="ARBA00009433"/>
    </source>
</evidence>
<organism evidence="15 16">
    <name type="scientific">Candidatus Abzuiibacterium crystallinum</name>
    <dbReference type="NCBI Taxonomy" id="1974748"/>
    <lineage>
        <taxon>Bacteria</taxon>
        <taxon>Pseudomonadati</taxon>
        <taxon>Candidatus Omnitrophota</taxon>
        <taxon>Candidatus Abzuiibacterium</taxon>
    </lineage>
</organism>
<evidence type="ECO:0000256" key="13">
    <source>
        <dbReference type="ARBA" id="ARBA00034078"/>
    </source>
</evidence>
<dbReference type="EC" id="1.3.5.1" evidence="4"/>
<dbReference type="GO" id="GO:0051537">
    <property type="term" value="F:2 iron, 2 sulfur cluster binding"/>
    <property type="evidence" value="ECO:0007669"/>
    <property type="project" value="UniProtKB-KW"/>
</dbReference>
<keyword evidence="12" id="KW-0003">3Fe-4S</keyword>
<protein>
    <recommendedName>
        <fullName evidence="4">succinate dehydrogenase</fullName>
        <ecNumber evidence="4">1.3.5.1</ecNumber>
    </recommendedName>
</protein>
<dbReference type="AlphaFoldDB" id="A0A2H0LL72"/>
<comment type="cofactor">
    <cofactor evidence="13">
        <name>[2Fe-2S] cluster</name>
        <dbReference type="ChEBI" id="CHEBI:190135"/>
    </cofactor>
</comment>
<dbReference type="GO" id="GO:0051538">
    <property type="term" value="F:3 iron, 4 sulfur cluster binding"/>
    <property type="evidence" value="ECO:0007669"/>
    <property type="project" value="UniProtKB-KW"/>
</dbReference>
<accession>A0A2H0LL72</accession>
<comment type="caution">
    <text evidence="15">The sequence shown here is derived from an EMBL/GenBank/DDBJ whole genome shotgun (WGS) entry which is preliminary data.</text>
</comment>
<evidence type="ECO:0000256" key="2">
    <source>
        <dbReference type="ARBA" id="ARBA00001966"/>
    </source>
</evidence>
<dbReference type="PANTHER" id="PTHR11921">
    <property type="entry name" value="SUCCINATE DEHYDROGENASE IRON-SULFUR PROTEIN"/>
    <property type="match status" value="1"/>
</dbReference>
<dbReference type="GO" id="GO:0006099">
    <property type="term" value="P:tricarboxylic acid cycle"/>
    <property type="evidence" value="ECO:0007669"/>
    <property type="project" value="UniProtKB-KW"/>
</dbReference>
<evidence type="ECO:0000256" key="10">
    <source>
        <dbReference type="ARBA" id="ARBA00023004"/>
    </source>
</evidence>
<reference evidence="15 16" key="1">
    <citation type="submission" date="2017-09" db="EMBL/GenBank/DDBJ databases">
        <title>Depth-based differentiation of microbial function through sediment-hosted aquifers and enrichment of novel symbionts in the deep terrestrial subsurface.</title>
        <authorList>
            <person name="Probst A.J."/>
            <person name="Ladd B."/>
            <person name="Jarett J.K."/>
            <person name="Geller-Mcgrath D.E."/>
            <person name="Sieber C.M."/>
            <person name="Emerson J.B."/>
            <person name="Anantharaman K."/>
            <person name="Thomas B.C."/>
            <person name="Malmstrom R."/>
            <person name="Stieglmeier M."/>
            <person name="Klingl A."/>
            <person name="Woyke T."/>
            <person name="Ryan C.M."/>
            <person name="Banfield J.F."/>
        </authorList>
    </citation>
    <scope>NUCLEOTIDE SEQUENCE [LARGE SCALE GENOMIC DNA]</scope>
    <source>
        <strain evidence="15">CG11_big_fil_rev_8_21_14_0_20_45_26</strain>
    </source>
</reference>
<evidence type="ECO:0000313" key="15">
    <source>
        <dbReference type="EMBL" id="PIQ85163.1"/>
    </source>
</evidence>
<dbReference type="InterPro" id="IPR012675">
    <property type="entry name" value="Beta-grasp_dom_sf"/>
</dbReference>
<comment type="similarity">
    <text evidence="3">Belongs to the succinate dehydrogenase/fumarate reductase iron-sulfur protein family.</text>
</comment>